<protein>
    <recommendedName>
        <fullName evidence="10">Probable nicotinate-nucleotide adenylyltransferase</fullName>
        <ecNumber evidence="10">2.7.7.18</ecNumber>
    </recommendedName>
    <alternativeName>
        <fullName evidence="10">Deamido-NAD(+) diphosphorylase</fullName>
    </alternativeName>
    <alternativeName>
        <fullName evidence="10">Deamido-NAD(+) pyrophosphorylase</fullName>
    </alternativeName>
    <alternativeName>
        <fullName evidence="10">Nicotinate mononucleotide adenylyltransferase</fullName>
        <shortName evidence="10">NaMN adenylyltransferase</shortName>
    </alternativeName>
</protein>
<proteinExistence type="inferred from homology"/>
<comment type="pathway">
    <text evidence="2 10">Cofactor biosynthesis; NAD(+) biosynthesis; deamido-NAD(+) from nicotinate D-ribonucleotide: step 1/1.</text>
</comment>
<evidence type="ECO:0000256" key="4">
    <source>
        <dbReference type="ARBA" id="ARBA00022679"/>
    </source>
</evidence>
<evidence type="ECO:0000256" key="10">
    <source>
        <dbReference type="HAMAP-Rule" id="MF_00244"/>
    </source>
</evidence>
<keyword evidence="8 10" id="KW-0520">NAD</keyword>
<evidence type="ECO:0000256" key="6">
    <source>
        <dbReference type="ARBA" id="ARBA00022741"/>
    </source>
</evidence>
<dbReference type="InterPro" id="IPR005248">
    <property type="entry name" value="NadD/NMNAT"/>
</dbReference>
<evidence type="ECO:0000256" key="5">
    <source>
        <dbReference type="ARBA" id="ARBA00022695"/>
    </source>
</evidence>
<dbReference type="EC" id="2.7.7.18" evidence="10"/>
<accession>A0ABS4KCG2</accession>
<dbReference type="Gene3D" id="3.40.50.620">
    <property type="entry name" value="HUPs"/>
    <property type="match status" value="1"/>
</dbReference>
<evidence type="ECO:0000256" key="1">
    <source>
        <dbReference type="ARBA" id="ARBA00002324"/>
    </source>
</evidence>
<dbReference type="InterPro" id="IPR004821">
    <property type="entry name" value="Cyt_trans-like"/>
</dbReference>
<dbReference type="CDD" id="cd02165">
    <property type="entry name" value="NMNAT"/>
    <property type="match status" value="1"/>
</dbReference>
<dbReference type="RefSeq" id="WP_210060749.1">
    <property type="nucleotide sequence ID" value="NZ_JAGGLJ010000008.1"/>
</dbReference>
<keyword evidence="7 10" id="KW-0067">ATP-binding</keyword>
<evidence type="ECO:0000256" key="3">
    <source>
        <dbReference type="ARBA" id="ARBA00022642"/>
    </source>
</evidence>
<gene>
    <name evidence="10" type="primary">nadD</name>
    <name evidence="12" type="ORF">J2Z71_000987</name>
</gene>
<reference evidence="12 13" key="1">
    <citation type="submission" date="2021-03" db="EMBL/GenBank/DDBJ databases">
        <title>Genomic Encyclopedia of Type Strains, Phase IV (KMG-IV): sequencing the most valuable type-strain genomes for metagenomic binning, comparative biology and taxonomic classification.</title>
        <authorList>
            <person name="Goeker M."/>
        </authorList>
    </citation>
    <scope>NUCLEOTIDE SEQUENCE [LARGE SCALE GENOMIC DNA]</scope>
    <source>
        <strain evidence="12 13">DSM 27563</strain>
    </source>
</reference>
<keyword evidence="13" id="KW-1185">Reference proteome</keyword>
<evidence type="ECO:0000256" key="8">
    <source>
        <dbReference type="ARBA" id="ARBA00023027"/>
    </source>
</evidence>
<evidence type="ECO:0000256" key="2">
    <source>
        <dbReference type="ARBA" id="ARBA00005019"/>
    </source>
</evidence>
<keyword evidence="5 10" id="KW-0548">Nucleotidyltransferase</keyword>
<dbReference type="HAMAP" id="MF_00244">
    <property type="entry name" value="NaMN_adenylyltr"/>
    <property type="match status" value="1"/>
</dbReference>
<keyword evidence="6 10" id="KW-0547">Nucleotide-binding</keyword>
<keyword evidence="4 10" id="KW-0808">Transferase</keyword>
<dbReference type="PANTHER" id="PTHR39321">
    <property type="entry name" value="NICOTINATE-NUCLEOTIDE ADENYLYLTRANSFERASE-RELATED"/>
    <property type="match status" value="1"/>
</dbReference>
<dbReference type="NCBIfam" id="NF000840">
    <property type="entry name" value="PRK00071.1-3"/>
    <property type="match status" value="1"/>
</dbReference>
<dbReference type="InterPro" id="IPR014729">
    <property type="entry name" value="Rossmann-like_a/b/a_fold"/>
</dbReference>
<dbReference type="SUPFAM" id="SSF52374">
    <property type="entry name" value="Nucleotidylyl transferase"/>
    <property type="match status" value="1"/>
</dbReference>
<dbReference type="NCBIfam" id="TIGR00482">
    <property type="entry name" value="nicotinate (nicotinamide) nucleotide adenylyltransferase"/>
    <property type="match status" value="1"/>
</dbReference>
<name>A0ABS4KCG2_9FIRM</name>
<dbReference type="Proteomes" id="UP001519306">
    <property type="component" value="Unassembled WGS sequence"/>
</dbReference>
<dbReference type="NCBIfam" id="TIGR00125">
    <property type="entry name" value="cyt_tran_rel"/>
    <property type="match status" value="1"/>
</dbReference>
<dbReference type="PANTHER" id="PTHR39321:SF3">
    <property type="entry name" value="PHOSPHOPANTETHEINE ADENYLYLTRANSFERASE"/>
    <property type="match status" value="1"/>
</dbReference>
<sequence length="199" mass="23281">MKKYGLMGGTFDPIHLGHLMISEYVKEDLGLDEIIFIPTGNPPHKTDYLPADQRYNMVSIAIRENQDFKISDVETKRVKESYSIETINILKEELQGDLYFIIGSDSLFDLKNWKDIEKLATLVDFACAVRPHYALEKEIKKEIDYLDKKYHVRVHMVDSPLYDISSTKIRKRLKEKKSVKYIVPDEVIDYIDENNLYRG</sequence>
<comment type="caution">
    <text evidence="12">The sequence shown here is derived from an EMBL/GenBank/DDBJ whole genome shotgun (WGS) entry which is preliminary data.</text>
</comment>
<evidence type="ECO:0000256" key="7">
    <source>
        <dbReference type="ARBA" id="ARBA00022840"/>
    </source>
</evidence>
<comment type="catalytic activity">
    <reaction evidence="9 10">
        <text>nicotinate beta-D-ribonucleotide + ATP + H(+) = deamido-NAD(+) + diphosphate</text>
        <dbReference type="Rhea" id="RHEA:22860"/>
        <dbReference type="ChEBI" id="CHEBI:15378"/>
        <dbReference type="ChEBI" id="CHEBI:30616"/>
        <dbReference type="ChEBI" id="CHEBI:33019"/>
        <dbReference type="ChEBI" id="CHEBI:57502"/>
        <dbReference type="ChEBI" id="CHEBI:58437"/>
        <dbReference type="EC" id="2.7.7.18"/>
    </reaction>
</comment>
<feature type="domain" description="Cytidyltransferase-like" evidence="11">
    <location>
        <begin position="6"/>
        <end position="172"/>
    </location>
</feature>
<comment type="similarity">
    <text evidence="10">Belongs to the NadD family.</text>
</comment>
<evidence type="ECO:0000313" key="12">
    <source>
        <dbReference type="EMBL" id="MBP2025454.1"/>
    </source>
</evidence>
<evidence type="ECO:0000259" key="11">
    <source>
        <dbReference type="Pfam" id="PF01467"/>
    </source>
</evidence>
<keyword evidence="3 10" id="KW-0662">Pyridine nucleotide biosynthesis</keyword>
<evidence type="ECO:0000256" key="9">
    <source>
        <dbReference type="ARBA" id="ARBA00048721"/>
    </source>
</evidence>
<comment type="function">
    <text evidence="1 10">Catalyzes the reversible adenylation of nicotinate mononucleotide (NaMN) to nicotinic acid adenine dinucleotide (NaAD).</text>
</comment>
<dbReference type="GO" id="GO:0004515">
    <property type="term" value="F:nicotinate-nucleotide adenylyltransferase activity"/>
    <property type="evidence" value="ECO:0007669"/>
    <property type="project" value="UniProtKB-EC"/>
</dbReference>
<dbReference type="Pfam" id="PF01467">
    <property type="entry name" value="CTP_transf_like"/>
    <property type="match status" value="1"/>
</dbReference>
<dbReference type="EMBL" id="JAGGLJ010000008">
    <property type="protein sequence ID" value="MBP2025454.1"/>
    <property type="molecule type" value="Genomic_DNA"/>
</dbReference>
<organism evidence="12 13">
    <name type="scientific">Peptoniphilus stercorisuis</name>
    <dbReference type="NCBI Taxonomy" id="1436965"/>
    <lineage>
        <taxon>Bacteria</taxon>
        <taxon>Bacillati</taxon>
        <taxon>Bacillota</taxon>
        <taxon>Tissierellia</taxon>
        <taxon>Tissierellales</taxon>
        <taxon>Peptoniphilaceae</taxon>
        <taxon>Peptoniphilus</taxon>
    </lineage>
</organism>
<evidence type="ECO:0000313" key="13">
    <source>
        <dbReference type="Proteomes" id="UP001519306"/>
    </source>
</evidence>